<keyword evidence="1" id="KW-0472">Membrane</keyword>
<feature type="transmembrane region" description="Helical" evidence="1">
    <location>
        <begin position="7"/>
        <end position="33"/>
    </location>
</feature>
<evidence type="ECO:0008006" key="4">
    <source>
        <dbReference type="Google" id="ProtNLM"/>
    </source>
</evidence>
<reference evidence="2 3" key="1">
    <citation type="journal article" date="2016" name="Nat. Commun.">
        <title>Thousands of microbial genomes shed light on interconnected biogeochemical processes in an aquifer system.</title>
        <authorList>
            <person name="Anantharaman K."/>
            <person name="Brown C.T."/>
            <person name="Hug L.A."/>
            <person name="Sharon I."/>
            <person name="Castelle C.J."/>
            <person name="Probst A.J."/>
            <person name="Thomas B.C."/>
            <person name="Singh A."/>
            <person name="Wilkins M.J."/>
            <person name="Karaoz U."/>
            <person name="Brodie E.L."/>
            <person name="Williams K.H."/>
            <person name="Hubbard S.S."/>
            <person name="Banfield J.F."/>
        </authorList>
    </citation>
    <scope>NUCLEOTIDE SEQUENCE [LARGE SCALE GENOMIC DNA]</scope>
</reference>
<dbReference type="AlphaFoldDB" id="A0A1G2HIR1"/>
<evidence type="ECO:0000313" key="3">
    <source>
        <dbReference type="Proteomes" id="UP000176770"/>
    </source>
</evidence>
<sequence>MFNDQRGVIALSITIIILFIGITIVFSSVFVFLNRIEIARNVRLSEQAYFAAESVVEDALLRFIDPNKTEISSYPYSLAVGGASASIDKTTVGTISTFAVVGNASNRTRSLGVGVSGGVPGTTFSYAAQIGQGGLVMNSNSEVEGDVYSNGNITGFSNSVINGNATAVGTISSPRPSVSGTKIEGADIIALPPFDEQGWKDAANINNDPYIGNLSLDSGTTVLGPKKIEGNLTLNSNADLIVQGVIHVTGNFSMNSGSDLFLDDDFGSTGTVIIVEGTISFNSNADVFATDASPKGYIMFVSMSNNTDAAIQLNSNADLEAALYAVNGGLSINSNGEVVSLVVQKLILNSNAEIDYDLGLINYSYSTGGAGSYDIISWKEQ</sequence>
<name>A0A1G2HIR1_9BACT</name>
<keyword evidence="1" id="KW-1133">Transmembrane helix</keyword>
<dbReference type="STRING" id="1802165.A3F94_00425"/>
<dbReference type="Proteomes" id="UP000176770">
    <property type="component" value="Unassembled WGS sequence"/>
</dbReference>
<organism evidence="2 3">
    <name type="scientific">Candidatus Spechtbacteria bacterium RIFCSPLOWO2_12_FULL_38_22</name>
    <dbReference type="NCBI Taxonomy" id="1802165"/>
    <lineage>
        <taxon>Bacteria</taxon>
        <taxon>Candidatus Spechtiibacteriota</taxon>
    </lineage>
</organism>
<protein>
    <recommendedName>
        <fullName evidence="4">Type 4 fimbrial biogenesis protein PilX N-terminal domain-containing protein</fullName>
    </recommendedName>
</protein>
<proteinExistence type="predicted"/>
<dbReference type="EMBL" id="MHOK01000004">
    <property type="protein sequence ID" value="OGZ62289.1"/>
    <property type="molecule type" value="Genomic_DNA"/>
</dbReference>
<gene>
    <name evidence="2" type="ORF">A3F94_00425</name>
</gene>
<keyword evidence="1" id="KW-0812">Transmembrane</keyword>
<accession>A0A1G2HIR1</accession>
<comment type="caution">
    <text evidence="2">The sequence shown here is derived from an EMBL/GenBank/DDBJ whole genome shotgun (WGS) entry which is preliminary data.</text>
</comment>
<evidence type="ECO:0000313" key="2">
    <source>
        <dbReference type="EMBL" id="OGZ62289.1"/>
    </source>
</evidence>
<evidence type="ECO:0000256" key="1">
    <source>
        <dbReference type="SAM" id="Phobius"/>
    </source>
</evidence>